<dbReference type="AlphaFoldDB" id="A0AAV4ND93"/>
<keyword evidence="1" id="KW-0472">Membrane</keyword>
<evidence type="ECO:0000313" key="2">
    <source>
        <dbReference type="EMBL" id="GIX81357.1"/>
    </source>
</evidence>
<accession>A0AAV4ND93</accession>
<dbReference type="Proteomes" id="UP001054837">
    <property type="component" value="Unassembled WGS sequence"/>
</dbReference>
<keyword evidence="1" id="KW-0812">Transmembrane</keyword>
<organism evidence="2 3">
    <name type="scientific">Caerostris darwini</name>
    <dbReference type="NCBI Taxonomy" id="1538125"/>
    <lineage>
        <taxon>Eukaryota</taxon>
        <taxon>Metazoa</taxon>
        <taxon>Ecdysozoa</taxon>
        <taxon>Arthropoda</taxon>
        <taxon>Chelicerata</taxon>
        <taxon>Arachnida</taxon>
        <taxon>Araneae</taxon>
        <taxon>Araneomorphae</taxon>
        <taxon>Entelegynae</taxon>
        <taxon>Araneoidea</taxon>
        <taxon>Araneidae</taxon>
        <taxon>Caerostris</taxon>
    </lineage>
</organism>
<proteinExistence type="predicted"/>
<feature type="transmembrane region" description="Helical" evidence="1">
    <location>
        <begin position="76"/>
        <end position="95"/>
    </location>
</feature>
<dbReference type="EMBL" id="BPLQ01001390">
    <property type="protein sequence ID" value="GIX81357.1"/>
    <property type="molecule type" value="Genomic_DNA"/>
</dbReference>
<keyword evidence="1" id="KW-1133">Transmembrane helix</keyword>
<comment type="caution">
    <text evidence="2">The sequence shown here is derived from an EMBL/GenBank/DDBJ whole genome shotgun (WGS) entry which is preliminary data.</text>
</comment>
<evidence type="ECO:0000256" key="1">
    <source>
        <dbReference type="SAM" id="Phobius"/>
    </source>
</evidence>
<evidence type="ECO:0000313" key="3">
    <source>
        <dbReference type="Proteomes" id="UP001054837"/>
    </source>
</evidence>
<reference evidence="2 3" key="1">
    <citation type="submission" date="2021-06" db="EMBL/GenBank/DDBJ databases">
        <title>Caerostris darwini draft genome.</title>
        <authorList>
            <person name="Kono N."/>
            <person name="Arakawa K."/>
        </authorList>
    </citation>
    <scope>NUCLEOTIDE SEQUENCE [LARGE SCALE GENOMIC DNA]</scope>
</reference>
<sequence>MRFISVGVVRCSHFLQKEGDPEAFGLVPQVSITGVRRRGLIGPLASQPCNRNQGEKGIPAFERYRRYCRTVTRSAFYGRLLFVSLRFGLSIKGLLFRFKLKKIQ</sequence>
<gene>
    <name evidence="2" type="ORF">CDAR_602321</name>
</gene>
<protein>
    <submittedName>
        <fullName evidence="2">Uncharacterized protein</fullName>
    </submittedName>
</protein>
<name>A0AAV4ND93_9ARAC</name>
<keyword evidence="3" id="KW-1185">Reference proteome</keyword>